<keyword evidence="3 8" id="KW-0328">Glycosyltransferase</keyword>
<evidence type="ECO:0000256" key="3">
    <source>
        <dbReference type="ARBA" id="ARBA00022676"/>
    </source>
</evidence>
<dbReference type="PANTHER" id="PTHR21461">
    <property type="entry name" value="GLYCOSYLTRANSFERASE FAMILY 92 PROTEIN"/>
    <property type="match status" value="1"/>
</dbReference>
<accession>A0A9Q1J5N9</accession>
<dbReference type="Proteomes" id="UP001152622">
    <property type="component" value="Chromosome 3"/>
</dbReference>
<evidence type="ECO:0000256" key="5">
    <source>
        <dbReference type="ARBA" id="ARBA00022692"/>
    </source>
</evidence>
<dbReference type="GO" id="GO:0016757">
    <property type="term" value="F:glycosyltransferase activity"/>
    <property type="evidence" value="ECO:0007669"/>
    <property type="project" value="UniProtKB-UniRule"/>
</dbReference>
<evidence type="ECO:0000256" key="8">
    <source>
        <dbReference type="RuleBase" id="RU366017"/>
    </source>
</evidence>
<keyword evidence="10" id="KW-1185">Reference proteome</keyword>
<dbReference type="AlphaFoldDB" id="A0A9Q1J5N9"/>
<keyword evidence="6 8" id="KW-1133">Transmembrane helix</keyword>
<keyword evidence="4 8" id="KW-0808">Transferase</keyword>
<evidence type="ECO:0000256" key="7">
    <source>
        <dbReference type="ARBA" id="ARBA00023136"/>
    </source>
</evidence>
<gene>
    <name evidence="9" type="ORF">SKAU_G00093750</name>
</gene>
<keyword evidence="5 8" id="KW-0812">Transmembrane</keyword>
<sequence>MACANPDKDTPTRKPNWKCIILLIIFFIVNIAIYSLTSNPATVLKRPSPRPAPRAKPLPSMQGVCGFPVDSNPLVSVSGTRSYVVAPYVEHRGVGRQIRAISIVYRPEPNNYQCLLCCGGRNYSVSATRKEHSDHFGFDYCTGDIFCPVVSSCIEPEYVAISSKGQHQEPTFIPVQNQKLKSSGFDYNFTVCISTMYGNYSNLLQVVQSMEMYRLLGVGRVAVYKNSCSPEVQKALDYYKARGFVEVVPWPVTSFINVSPGWRKSHSPGDLHYYGQIPALNDCLYRYMYRTKYVALHDIDELILPLQVEDWNQLLERLEQKYSRDKGFEFENHVFPISVSDESNKYRPQEWEKVQGVNVLEHIFREPNIPNRFNNFKVITNPRLVFETTVHGFLHSLHGSVRVSPNEAHLYHVKKGAKPELNPSGLIRDDRIRHYASRLLPAVSDVLKNISNKVE</sequence>
<keyword evidence="7 8" id="KW-0472">Membrane</keyword>
<feature type="transmembrane region" description="Helical" evidence="8">
    <location>
        <begin position="20"/>
        <end position="37"/>
    </location>
</feature>
<comment type="subcellular location">
    <subcellularLocation>
        <location evidence="1">Membrane</location>
        <topology evidence="1">Single-pass membrane protein</topology>
    </subcellularLocation>
</comment>
<evidence type="ECO:0000256" key="4">
    <source>
        <dbReference type="ARBA" id="ARBA00022679"/>
    </source>
</evidence>
<evidence type="ECO:0000313" key="10">
    <source>
        <dbReference type="Proteomes" id="UP001152622"/>
    </source>
</evidence>
<dbReference type="EC" id="2.4.1.-" evidence="8"/>
<dbReference type="PANTHER" id="PTHR21461:SF52">
    <property type="entry name" value="GLYCOSYLTRANSFERASE FAMILY 92 PROTEIN"/>
    <property type="match status" value="1"/>
</dbReference>
<comment type="similarity">
    <text evidence="2 8">Belongs to the glycosyltransferase 92 family.</text>
</comment>
<dbReference type="Pfam" id="PF01697">
    <property type="entry name" value="Glyco_transf_92"/>
    <property type="match status" value="1"/>
</dbReference>
<dbReference type="EMBL" id="JAINUF010000003">
    <property type="protein sequence ID" value="KAJ8369347.1"/>
    <property type="molecule type" value="Genomic_DNA"/>
</dbReference>
<evidence type="ECO:0000256" key="2">
    <source>
        <dbReference type="ARBA" id="ARBA00007647"/>
    </source>
</evidence>
<evidence type="ECO:0000256" key="6">
    <source>
        <dbReference type="ARBA" id="ARBA00022989"/>
    </source>
</evidence>
<comment type="caution">
    <text evidence="9">The sequence shown here is derived from an EMBL/GenBank/DDBJ whole genome shotgun (WGS) entry which is preliminary data.</text>
</comment>
<evidence type="ECO:0000313" key="9">
    <source>
        <dbReference type="EMBL" id="KAJ8369347.1"/>
    </source>
</evidence>
<dbReference type="GO" id="GO:0016020">
    <property type="term" value="C:membrane"/>
    <property type="evidence" value="ECO:0007669"/>
    <property type="project" value="UniProtKB-SubCell"/>
</dbReference>
<dbReference type="OrthoDB" id="2526284at2759"/>
<dbReference type="GO" id="GO:0005737">
    <property type="term" value="C:cytoplasm"/>
    <property type="evidence" value="ECO:0007669"/>
    <property type="project" value="TreeGrafter"/>
</dbReference>
<organism evidence="9 10">
    <name type="scientific">Synaphobranchus kaupii</name>
    <name type="common">Kaup's arrowtooth eel</name>
    <dbReference type="NCBI Taxonomy" id="118154"/>
    <lineage>
        <taxon>Eukaryota</taxon>
        <taxon>Metazoa</taxon>
        <taxon>Chordata</taxon>
        <taxon>Craniata</taxon>
        <taxon>Vertebrata</taxon>
        <taxon>Euteleostomi</taxon>
        <taxon>Actinopterygii</taxon>
        <taxon>Neopterygii</taxon>
        <taxon>Teleostei</taxon>
        <taxon>Anguilliformes</taxon>
        <taxon>Synaphobranchidae</taxon>
        <taxon>Synaphobranchus</taxon>
    </lineage>
</organism>
<reference evidence="9" key="1">
    <citation type="journal article" date="2023" name="Science">
        <title>Genome structures resolve the early diversification of teleost fishes.</title>
        <authorList>
            <person name="Parey E."/>
            <person name="Louis A."/>
            <person name="Montfort J."/>
            <person name="Bouchez O."/>
            <person name="Roques C."/>
            <person name="Iampietro C."/>
            <person name="Lluch J."/>
            <person name="Castinel A."/>
            <person name="Donnadieu C."/>
            <person name="Desvignes T."/>
            <person name="Floi Bucao C."/>
            <person name="Jouanno E."/>
            <person name="Wen M."/>
            <person name="Mejri S."/>
            <person name="Dirks R."/>
            <person name="Jansen H."/>
            <person name="Henkel C."/>
            <person name="Chen W.J."/>
            <person name="Zahm M."/>
            <person name="Cabau C."/>
            <person name="Klopp C."/>
            <person name="Thompson A.W."/>
            <person name="Robinson-Rechavi M."/>
            <person name="Braasch I."/>
            <person name="Lecointre G."/>
            <person name="Bobe J."/>
            <person name="Postlethwait J.H."/>
            <person name="Berthelot C."/>
            <person name="Roest Crollius H."/>
            <person name="Guiguen Y."/>
        </authorList>
    </citation>
    <scope>NUCLEOTIDE SEQUENCE</scope>
    <source>
        <strain evidence="9">WJC10195</strain>
    </source>
</reference>
<proteinExistence type="inferred from homology"/>
<evidence type="ECO:0000256" key="1">
    <source>
        <dbReference type="ARBA" id="ARBA00004167"/>
    </source>
</evidence>
<name>A0A9Q1J5N9_SYNKA</name>
<dbReference type="InterPro" id="IPR008166">
    <property type="entry name" value="Glyco_transf_92"/>
</dbReference>
<protein>
    <recommendedName>
        <fullName evidence="8">Glycosyltransferase family 92 protein</fullName>
        <ecNumber evidence="8">2.4.1.-</ecNumber>
    </recommendedName>
</protein>